<dbReference type="InterPro" id="IPR036249">
    <property type="entry name" value="Thioredoxin-like_sf"/>
</dbReference>
<dbReference type="SUPFAM" id="SSF52833">
    <property type="entry name" value="Thioredoxin-like"/>
    <property type="match status" value="1"/>
</dbReference>
<keyword evidence="4" id="KW-1185">Reference proteome</keyword>
<accession>A0ABS9TJY3</accession>
<dbReference type="InterPro" id="IPR012336">
    <property type="entry name" value="Thioredoxin-like_fold"/>
</dbReference>
<feature type="domain" description="Thioredoxin" evidence="2">
    <location>
        <begin position="1"/>
        <end position="150"/>
    </location>
</feature>
<name>A0ABS9TJY3_9PSEU</name>
<comment type="caution">
    <text evidence="3">The sequence shown here is derived from an EMBL/GenBank/DDBJ whole genome shotgun (WGS) entry which is preliminary data.</text>
</comment>
<dbReference type="EMBL" id="JAKXMK010000022">
    <property type="protein sequence ID" value="MCH6168856.1"/>
    <property type="molecule type" value="Genomic_DNA"/>
</dbReference>
<evidence type="ECO:0000313" key="4">
    <source>
        <dbReference type="Proteomes" id="UP001299970"/>
    </source>
</evidence>
<dbReference type="Proteomes" id="UP001299970">
    <property type="component" value="Unassembled WGS sequence"/>
</dbReference>
<protein>
    <submittedName>
        <fullName evidence="3">DsbA family protein</fullName>
    </submittedName>
</protein>
<dbReference type="InterPro" id="IPR013766">
    <property type="entry name" value="Thioredoxin_domain"/>
</dbReference>
<comment type="similarity">
    <text evidence="1">Belongs to the thioredoxin family. DsbA subfamily.</text>
</comment>
<dbReference type="PROSITE" id="PS51352">
    <property type="entry name" value="THIOREDOXIN_2"/>
    <property type="match status" value="1"/>
</dbReference>
<dbReference type="PANTHER" id="PTHR13887:SF55">
    <property type="entry name" value="SLR0313 PROTEIN"/>
    <property type="match status" value="1"/>
</dbReference>
<dbReference type="Pfam" id="PF13462">
    <property type="entry name" value="Thioredoxin_4"/>
    <property type="match status" value="1"/>
</dbReference>
<sequence>MSLLEYGDFECPYCRKAAPVIEEVRERLGTRLVFAFRHFPLAELHPYALSAAVASEAAALKGQFWPMHDKLFSGDEPALRQEDLRRYAEELGIPPEKVVWPATQFVEDRVEADFNSGVRSGVRGTPTLFVNGRQYHGAVSVGDLIAALLE</sequence>
<proteinExistence type="inferred from homology"/>
<reference evidence="3 4" key="1">
    <citation type="submission" date="2022-03" db="EMBL/GenBank/DDBJ databases">
        <title>Pseudonocardia alaer sp. nov., a novel actinomycete isolated from reed forest soil.</title>
        <authorList>
            <person name="Wang L."/>
        </authorList>
    </citation>
    <scope>NUCLEOTIDE SEQUENCE [LARGE SCALE GENOMIC DNA]</scope>
    <source>
        <strain evidence="3 4">Y-16303</strain>
    </source>
</reference>
<evidence type="ECO:0000259" key="2">
    <source>
        <dbReference type="PROSITE" id="PS51352"/>
    </source>
</evidence>
<dbReference type="PANTHER" id="PTHR13887">
    <property type="entry name" value="GLUTATHIONE S-TRANSFERASE KAPPA"/>
    <property type="match status" value="1"/>
</dbReference>
<evidence type="ECO:0000256" key="1">
    <source>
        <dbReference type="ARBA" id="ARBA00005791"/>
    </source>
</evidence>
<gene>
    <name evidence="3" type="ORF">MMF94_24445</name>
</gene>
<organism evidence="3 4">
    <name type="scientific">Pseudonocardia alaniniphila</name>
    <dbReference type="NCBI Taxonomy" id="75291"/>
    <lineage>
        <taxon>Bacteria</taxon>
        <taxon>Bacillati</taxon>
        <taxon>Actinomycetota</taxon>
        <taxon>Actinomycetes</taxon>
        <taxon>Pseudonocardiales</taxon>
        <taxon>Pseudonocardiaceae</taxon>
        <taxon>Pseudonocardia</taxon>
    </lineage>
</organism>
<dbReference type="Gene3D" id="3.40.30.10">
    <property type="entry name" value="Glutaredoxin"/>
    <property type="match status" value="1"/>
</dbReference>
<evidence type="ECO:0000313" key="3">
    <source>
        <dbReference type="EMBL" id="MCH6168856.1"/>
    </source>
</evidence>
<dbReference type="CDD" id="cd02972">
    <property type="entry name" value="DsbA_family"/>
    <property type="match status" value="1"/>
</dbReference>